<reference evidence="2 3" key="1">
    <citation type="journal article" date="2007" name="PLoS Pathog.">
        <title>Genome sequence of Babesia bovis and comparative analysis of apicomplexan hemoprotozoa.</title>
        <authorList>
            <person name="Brayton K.A."/>
            <person name="Lau A.O.T."/>
            <person name="Herndon D.R."/>
            <person name="Hannick L."/>
            <person name="Kappmeyer L.S."/>
            <person name="Berens S.J."/>
            <person name="Bidwell S.L."/>
            <person name="Brown W.C."/>
            <person name="Crabtree J."/>
            <person name="Fadrosh D."/>
            <person name="Feldblum T."/>
            <person name="Forberger H.A."/>
            <person name="Haas B.J."/>
            <person name="Howell J.M."/>
            <person name="Khouri H."/>
            <person name="Koo H."/>
            <person name="Mann D.J."/>
            <person name="Norimine J."/>
            <person name="Paulsen I.T."/>
            <person name="Radune D."/>
            <person name="Ren Q."/>
            <person name="Smith R.K. Jr."/>
            <person name="Suarez C.E."/>
            <person name="White O."/>
            <person name="Wortman J.R."/>
            <person name="Knowles D.P. Jr."/>
            <person name="McElwain T.F."/>
            <person name="Nene V.M."/>
        </authorList>
    </citation>
    <scope>NUCLEOTIDE SEQUENCE [LARGE SCALE GENOMIC DNA]</scope>
    <source>
        <strain evidence="2">T2Bo</strain>
    </source>
</reference>
<evidence type="ECO:0000256" key="1">
    <source>
        <dbReference type="SAM" id="MobiDB-lite"/>
    </source>
</evidence>
<keyword evidence="3" id="KW-1185">Reference proteome</keyword>
<sequence length="1821" mass="206576">MKKSKNKSTEPPTVEPLPSTVEGTMILMEQRCTALLDALKASSKECSRIGSGMRTKFNELMQNITNFTKSLSKAGDEKVLLTFPTKLSCCVLLEAITFANNKTKPLVTHISAIHHLYTIIDFLYHRSVINHERKDSSGIPLENNELYIYIDMLFKMFETISKLSKVDESVHLRTVQTLLQTFSSNSLILLYEDICRRSLYFLDSMLAGESRALNPIVEGGFRQLVQCILGHSKVAKRHRRKFNNKEHLHSESLSSSKSSSAEVMPDRVGSFDSLQIVHIDLVLEILNALCLSILSQPTELLSNLKPGSSADVLLIAIESMPKGVLFDHPRLQPIAKEELYSTVRSILTGQSFIHTGSLILAKIMEHGYYYCSYGKSPDRALLDMYASLYNFVEMELIETTGPDGLLRVISWMRGFLTIMQSNEMLDDMCHHRTTRSLIMEILKFVVKRHRMVNDKRIDHYFEGIYKYGDGHQLLSDQIDLIEPTGPLQHTCIKFLPIFAVELVPGSVAMDFANMTNGVIGKLSRILTTESMDMQQLELVESALAIDTMLTAAHMLYSSAMGMNRNLPCFAPYRIFYPKVAASDPLFHKPHDSAAEPTDEAPEQWPLLKEVCEILLNQFERMLNVMRSSVMQDALIAVLQALLVVCSVFHWDDLYHHCVKALMTYVILVERQFAANRSKCLPETWSMYLMHIRCLNALLLNYPKQLHDVAWSDFMERLIAFFYISWKLGVCTNTHLKDLVPVELDELLSADKSLHEDWEKTLSEIIEVFDRLRVHDLHVLNGFMTHLGFHVVTPLLAKSGNSPKRSDKLEAIKMVLENWQARFINKLQHGDRDWDRLLEGIINSIDNESILMLSDPEFLRSVFNTIIEYPHARQLDVVMMFTCIMMELTTERSVIEGMVQAVCRNIVSLCLAGHSTSNTSIDAGLCLLYKVLTDNATLSMDVINGMKMIVTTVPQIFAASNRIMDSLAFATKHVVESDDMVSTIALIDVFAVVVEDSVDFLQDQGCIQFVECAFILANRTYTSDSNAAFRAISLCLDFAEKMAARSFYFGVGDAPREREKLLWSLIFTGMKDLGCSEYTEIRQCAIKSLSLFIKGRLNKFDMELWILCCDKMLIPLADGLLDSLHHISSHQTVYIICDELYVAFKDCLGLYRDRCEDIMGKLILGLEKVVQATIGNKLMLPNELNSSLSLAIGIVTNIIIDYCQSDFIWDKCLSVLQTIKERDIEILRQNFFKSVCNIVVALGEREDGVENKLMQVIKMSLGDQPCDEAELTPSDECSVDYPASAVIPPWIFPGYEPVMENDSDIDPVIQQEWDSFPVSDCPYTYSDHPRKEAAPDSATSKSPFLSIYATLKLADDPKVKFTLRDKIQNSMGILQEMQLLQLVSLHYNPQMVISTDTLNRIKPLDVTKQVPRADHTEKPQRSSMYTLLSLEERVTVIGNIMTHIKEPPLFSLIETYSPVSKLFRCLGTIKSPGVYSMLLRALINRYLFGSGVKVDLALQLVDRLVASVREILVRFLTEVNEALTRDEAVAKFTGSKVYRLLIQTILPMVPMIFEVIKATLSKHTLQPVAVVLYQSCINLVKYVYLGLYVVMHFIGVDHLHQDRNVLLFWRSLIPTFQFFTALNYTDELETRVKYLRILHAVAIDAASALVVNPFSIAPPFIYSWVARILDSFADGQSAVLRRIALQRLCDAASSPFIPSLGPAHTEVADQAVRLRTFLTKRFFFVLSWHVRQFLRSTDSEIDILAALQLLESNSTLPNELIFDSAYMKKHRYLKFVQKRPLVSLAMPYLLDLLESDNKRVLRATRRILALFLEEMGAQVTPL</sequence>
<dbReference type="eggNOG" id="ENOG502TN51">
    <property type="taxonomic scope" value="Eukaryota"/>
</dbReference>
<organism evidence="2 3">
    <name type="scientific">Babesia bovis</name>
    <dbReference type="NCBI Taxonomy" id="5865"/>
    <lineage>
        <taxon>Eukaryota</taxon>
        <taxon>Sar</taxon>
        <taxon>Alveolata</taxon>
        <taxon>Apicomplexa</taxon>
        <taxon>Aconoidasida</taxon>
        <taxon>Piroplasmida</taxon>
        <taxon>Babesiidae</taxon>
        <taxon>Babesia</taxon>
    </lineage>
</organism>
<evidence type="ECO:0000313" key="3">
    <source>
        <dbReference type="Proteomes" id="UP000002173"/>
    </source>
</evidence>
<gene>
    <name evidence="2" type="ORF">BBOV_IV009200</name>
</gene>
<dbReference type="OMA" id="EIRQCAI"/>
<protein>
    <submittedName>
        <fullName evidence="2">Uncharacterized protein</fullName>
    </submittedName>
</protein>
<accession>A7ARV5</accession>
<dbReference type="RefSeq" id="XP_001610842.1">
    <property type="nucleotide sequence ID" value="XM_001610792.1"/>
</dbReference>
<dbReference type="EMBL" id="AAXT01000002">
    <property type="protein sequence ID" value="EDO07274.1"/>
    <property type="molecule type" value="Genomic_DNA"/>
</dbReference>
<evidence type="ECO:0000313" key="2">
    <source>
        <dbReference type="EMBL" id="EDO07274.1"/>
    </source>
</evidence>
<dbReference type="GeneID" id="5479076"/>
<reference evidence="3" key="2">
    <citation type="journal article" date="2020" name="Data Brief">
        <title>Transcriptome dataset of Babesia bovis life stages within vertebrate and invertebrate hosts.</title>
        <authorList>
            <person name="Ueti M.W."/>
            <person name="Johnson W.C."/>
            <person name="Kappmeyer L.S."/>
            <person name="Herndon D.R."/>
            <person name="Mousel M.R."/>
            <person name="Reif K.E."/>
            <person name="Taus N.S."/>
            <person name="Ifeonu O.O."/>
            <person name="Silva J.C."/>
            <person name="Suarez C.E."/>
            <person name="Brayton K.A."/>
        </authorList>
    </citation>
    <scope>NUCLEOTIDE SEQUENCE [LARGE SCALE GENOMIC DNA]</scope>
</reference>
<reference evidence="3" key="3">
    <citation type="journal article" date="2021" name="Int. J. Parasitol.">
        <title>Comparative analysis of gene expression between Babesia bovis blood stages and kinetes allowed by improved genome annotation.</title>
        <authorList>
            <person name="Ueti M.W."/>
            <person name="Johnson W.C."/>
            <person name="Kappmeyer L.S."/>
            <person name="Herndon D.R."/>
            <person name="Mousel M.R."/>
            <person name="Reif K.E."/>
            <person name="Taus N.S."/>
            <person name="Ifeonu O.O."/>
            <person name="Silva J.C."/>
            <person name="Suarez C.E."/>
            <person name="Brayton K.A."/>
        </authorList>
    </citation>
    <scope>NUCLEOTIDE SEQUENCE [LARGE SCALE GENOMIC DNA]</scope>
</reference>
<proteinExistence type="predicted"/>
<dbReference type="KEGG" id="bbo:BBOV_IV009200"/>
<name>A7ARV5_BABBO</name>
<feature type="region of interest" description="Disordered" evidence="1">
    <location>
        <begin position="1"/>
        <end position="20"/>
    </location>
</feature>
<comment type="caution">
    <text evidence="2">The sequence shown here is derived from an EMBL/GenBank/DDBJ whole genome shotgun (WGS) entry which is preliminary data.</text>
</comment>
<dbReference type="Proteomes" id="UP000002173">
    <property type="component" value="Unassembled WGS sequence"/>
</dbReference>
<dbReference type="VEuPathDB" id="PiroplasmaDB:BBOV_IV009200"/>
<dbReference type="InParanoid" id="A7ARV5"/>